<keyword evidence="2" id="KW-1185">Reference proteome</keyword>
<sequence length="84" mass="8718">MILLVTNPSLINCRALPSGTKNKSNDHHEANDIYDHGFGSVSTNMKASVYPESVKDAGGGQVSGTDQQVYKLASSGPSGKGSGH</sequence>
<comment type="caution">
    <text evidence="1">The sequence shown here is derived from an EMBL/GenBank/DDBJ whole genome shotgun (WGS) entry which is preliminary data.</text>
</comment>
<name>A0AAV1RND7_9ROSI</name>
<gene>
    <name evidence="1" type="ORF">DCAF_LOCUS12785</name>
</gene>
<evidence type="ECO:0000313" key="1">
    <source>
        <dbReference type="EMBL" id="CAK7337747.1"/>
    </source>
</evidence>
<organism evidence="1 2">
    <name type="scientific">Dovyalis caffra</name>
    <dbReference type="NCBI Taxonomy" id="77055"/>
    <lineage>
        <taxon>Eukaryota</taxon>
        <taxon>Viridiplantae</taxon>
        <taxon>Streptophyta</taxon>
        <taxon>Embryophyta</taxon>
        <taxon>Tracheophyta</taxon>
        <taxon>Spermatophyta</taxon>
        <taxon>Magnoliopsida</taxon>
        <taxon>eudicotyledons</taxon>
        <taxon>Gunneridae</taxon>
        <taxon>Pentapetalae</taxon>
        <taxon>rosids</taxon>
        <taxon>fabids</taxon>
        <taxon>Malpighiales</taxon>
        <taxon>Salicaceae</taxon>
        <taxon>Flacourtieae</taxon>
        <taxon>Dovyalis</taxon>
    </lineage>
</organism>
<evidence type="ECO:0000313" key="2">
    <source>
        <dbReference type="Proteomes" id="UP001314170"/>
    </source>
</evidence>
<dbReference type="Proteomes" id="UP001314170">
    <property type="component" value="Unassembled WGS sequence"/>
</dbReference>
<accession>A0AAV1RND7</accession>
<protein>
    <submittedName>
        <fullName evidence="1">Uncharacterized protein</fullName>
    </submittedName>
</protein>
<dbReference type="AlphaFoldDB" id="A0AAV1RND7"/>
<dbReference type="EMBL" id="CAWUPB010001108">
    <property type="protein sequence ID" value="CAK7337747.1"/>
    <property type="molecule type" value="Genomic_DNA"/>
</dbReference>
<proteinExistence type="predicted"/>
<reference evidence="1 2" key="1">
    <citation type="submission" date="2024-01" db="EMBL/GenBank/DDBJ databases">
        <authorList>
            <person name="Waweru B."/>
        </authorList>
    </citation>
    <scope>NUCLEOTIDE SEQUENCE [LARGE SCALE GENOMIC DNA]</scope>
</reference>